<organism evidence="1 2">
    <name type="scientific">Coemansia biformis</name>
    <dbReference type="NCBI Taxonomy" id="1286918"/>
    <lineage>
        <taxon>Eukaryota</taxon>
        <taxon>Fungi</taxon>
        <taxon>Fungi incertae sedis</taxon>
        <taxon>Zoopagomycota</taxon>
        <taxon>Kickxellomycotina</taxon>
        <taxon>Kickxellomycetes</taxon>
        <taxon>Kickxellales</taxon>
        <taxon>Kickxellaceae</taxon>
        <taxon>Coemansia</taxon>
    </lineage>
</organism>
<proteinExistence type="predicted"/>
<reference evidence="1" key="1">
    <citation type="submission" date="2022-07" db="EMBL/GenBank/DDBJ databases">
        <title>Phylogenomic reconstructions and comparative analyses of Kickxellomycotina fungi.</title>
        <authorList>
            <person name="Reynolds N.K."/>
            <person name="Stajich J.E."/>
            <person name="Barry K."/>
            <person name="Grigoriev I.V."/>
            <person name="Crous P."/>
            <person name="Smith M.E."/>
        </authorList>
    </citation>
    <scope>NUCLEOTIDE SEQUENCE</scope>
    <source>
        <strain evidence="1">BCRC 34381</strain>
    </source>
</reference>
<sequence length="106" mass="11805">MVSVNVTLRTGERYGEGTADFMIDIANGDSEGAIMTKITDVMGTRVNSFAYNCHIYGPVFDWEFEGSTVAFELCKDGFNFNNVNTHFSNRIPPIVVTLVGERTLRD</sequence>
<dbReference type="EMBL" id="JANBOI010001159">
    <property type="protein sequence ID" value="KAJ1727271.1"/>
    <property type="molecule type" value="Genomic_DNA"/>
</dbReference>
<name>A0A9W8CXD3_9FUNG</name>
<comment type="caution">
    <text evidence="1">The sequence shown here is derived from an EMBL/GenBank/DDBJ whole genome shotgun (WGS) entry which is preliminary data.</text>
</comment>
<evidence type="ECO:0000313" key="1">
    <source>
        <dbReference type="EMBL" id="KAJ1727271.1"/>
    </source>
</evidence>
<dbReference type="Proteomes" id="UP001143981">
    <property type="component" value="Unassembled WGS sequence"/>
</dbReference>
<gene>
    <name evidence="1" type="ORF">LPJ61_004662</name>
</gene>
<protein>
    <submittedName>
        <fullName evidence="1">Uncharacterized protein</fullName>
    </submittedName>
</protein>
<accession>A0A9W8CXD3</accession>
<evidence type="ECO:0000313" key="2">
    <source>
        <dbReference type="Proteomes" id="UP001143981"/>
    </source>
</evidence>
<dbReference type="AlphaFoldDB" id="A0A9W8CXD3"/>
<keyword evidence="2" id="KW-1185">Reference proteome</keyword>